<accession>A0A9P9ABJ4</accession>
<dbReference type="Pfam" id="PF00734">
    <property type="entry name" value="CBM_1"/>
    <property type="match status" value="1"/>
</dbReference>
<reference evidence="5" key="1">
    <citation type="journal article" date="2021" name="Nat. Commun.">
        <title>Genetic determinants of endophytism in the Arabidopsis root mycobiome.</title>
        <authorList>
            <person name="Mesny F."/>
            <person name="Miyauchi S."/>
            <person name="Thiergart T."/>
            <person name="Pickel B."/>
            <person name="Atanasova L."/>
            <person name="Karlsson M."/>
            <person name="Huettel B."/>
            <person name="Barry K.W."/>
            <person name="Haridas S."/>
            <person name="Chen C."/>
            <person name="Bauer D."/>
            <person name="Andreopoulos W."/>
            <person name="Pangilinan J."/>
            <person name="LaButti K."/>
            <person name="Riley R."/>
            <person name="Lipzen A."/>
            <person name="Clum A."/>
            <person name="Drula E."/>
            <person name="Henrissat B."/>
            <person name="Kohler A."/>
            <person name="Grigoriev I.V."/>
            <person name="Martin F.M."/>
            <person name="Hacquard S."/>
        </authorList>
    </citation>
    <scope>NUCLEOTIDE SEQUENCE</scope>
    <source>
        <strain evidence="5">MPI-SDFR-AT-0117</strain>
    </source>
</reference>
<keyword evidence="6" id="KW-1185">Reference proteome</keyword>
<evidence type="ECO:0000313" key="6">
    <source>
        <dbReference type="Proteomes" id="UP000770015"/>
    </source>
</evidence>
<dbReference type="GO" id="GO:0030248">
    <property type="term" value="F:cellulose binding"/>
    <property type="evidence" value="ECO:0007669"/>
    <property type="project" value="InterPro"/>
</dbReference>
<dbReference type="GO" id="GO:0005576">
    <property type="term" value="C:extracellular region"/>
    <property type="evidence" value="ECO:0007669"/>
    <property type="project" value="InterPro"/>
</dbReference>
<evidence type="ECO:0000259" key="4">
    <source>
        <dbReference type="PROSITE" id="PS51164"/>
    </source>
</evidence>
<dbReference type="PROSITE" id="PS51164">
    <property type="entry name" value="CBM1_2"/>
    <property type="match status" value="1"/>
</dbReference>
<proteinExistence type="predicted"/>
<protein>
    <recommendedName>
        <fullName evidence="4">CBM1 domain-containing protein</fullName>
    </recommendedName>
</protein>
<feature type="region of interest" description="Disordered" evidence="2">
    <location>
        <begin position="52"/>
        <end position="71"/>
    </location>
</feature>
<dbReference type="InterPro" id="IPR035971">
    <property type="entry name" value="CBD_sf"/>
</dbReference>
<evidence type="ECO:0000256" key="3">
    <source>
        <dbReference type="SAM" id="SignalP"/>
    </source>
</evidence>
<feature type="chain" id="PRO_5040392137" description="CBM1 domain-containing protein" evidence="3">
    <location>
        <begin position="17"/>
        <end position="126"/>
    </location>
</feature>
<sequence>MKTTTILMTMGGLVAAQAPAWGQGGGQGWAGPTTCASGWTFVASNEWYSQCLQGGPGSSPPPSTPPPAASLHPLAAHAEVATPMSRHGHWLWKLVRSQQGLYQHTQSPSAWRQNVERIPARALKEE</sequence>
<feature type="compositionally biased region" description="Pro residues" evidence="2">
    <location>
        <begin position="58"/>
        <end position="68"/>
    </location>
</feature>
<name>A0A9P9ABJ4_9PEZI</name>
<dbReference type="GO" id="GO:0005975">
    <property type="term" value="P:carbohydrate metabolic process"/>
    <property type="evidence" value="ECO:0007669"/>
    <property type="project" value="InterPro"/>
</dbReference>
<evidence type="ECO:0000256" key="2">
    <source>
        <dbReference type="SAM" id="MobiDB-lite"/>
    </source>
</evidence>
<dbReference type="SUPFAM" id="SSF57180">
    <property type="entry name" value="Cellulose-binding domain"/>
    <property type="match status" value="1"/>
</dbReference>
<feature type="signal peptide" evidence="3">
    <location>
        <begin position="1"/>
        <end position="16"/>
    </location>
</feature>
<dbReference type="Proteomes" id="UP000770015">
    <property type="component" value="Unassembled WGS sequence"/>
</dbReference>
<evidence type="ECO:0000256" key="1">
    <source>
        <dbReference type="ARBA" id="ARBA00022729"/>
    </source>
</evidence>
<dbReference type="InterPro" id="IPR000254">
    <property type="entry name" value="CBD"/>
</dbReference>
<comment type="caution">
    <text evidence="5">The sequence shown here is derived from an EMBL/GenBank/DDBJ whole genome shotgun (WGS) entry which is preliminary data.</text>
</comment>
<organism evidence="5 6">
    <name type="scientific">Plectosphaerella plurivora</name>
    <dbReference type="NCBI Taxonomy" id="936078"/>
    <lineage>
        <taxon>Eukaryota</taxon>
        <taxon>Fungi</taxon>
        <taxon>Dikarya</taxon>
        <taxon>Ascomycota</taxon>
        <taxon>Pezizomycotina</taxon>
        <taxon>Sordariomycetes</taxon>
        <taxon>Hypocreomycetidae</taxon>
        <taxon>Glomerellales</taxon>
        <taxon>Plectosphaerellaceae</taxon>
        <taxon>Plectosphaerella</taxon>
    </lineage>
</organism>
<dbReference type="AlphaFoldDB" id="A0A9P9ABJ4"/>
<dbReference type="SMART" id="SM00236">
    <property type="entry name" value="fCBD"/>
    <property type="match status" value="1"/>
</dbReference>
<feature type="domain" description="CBM1" evidence="4">
    <location>
        <begin position="16"/>
        <end position="52"/>
    </location>
</feature>
<keyword evidence="1 3" id="KW-0732">Signal</keyword>
<gene>
    <name evidence="5" type="ORF">F5X68DRAFT_204899</name>
</gene>
<evidence type="ECO:0000313" key="5">
    <source>
        <dbReference type="EMBL" id="KAH6689076.1"/>
    </source>
</evidence>
<dbReference type="EMBL" id="JAGSXJ010000008">
    <property type="protein sequence ID" value="KAH6689076.1"/>
    <property type="molecule type" value="Genomic_DNA"/>
</dbReference>